<keyword evidence="2" id="KW-1185">Reference proteome</keyword>
<organism evidence="1 2">
    <name type="scientific">Desulfonema magnum</name>
    <dbReference type="NCBI Taxonomy" id="45655"/>
    <lineage>
        <taxon>Bacteria</taxon>
        <taxon>Pseudomonadati</taxon>
        <taxon>Thermodesulfobacteriota</taxon>
        <taxon>Desulfobacteria</taxon>
        <taxon>Desulfobacterales</taxon>
        <taxon>Desulfococcaceae</taxon>
        <taxon>Desulfonema</taxon>
    </lineage>
</organism>
<dbReference type="Proteomes" id="UP000663722">
    <property type="component" value="Chromosome"/>
</dbReference>
<dbReference type="KEGG" id="dmm:dnm_072380"/>
<name>A0A975BTJ2_9BACT</name>
<dbReference type="AlphaFoldDB" id="A0A975BTJ2"/>
<reference evidence="1" key="1">
    <citation type="journal article" date="2021" name="Microb. Physiol.">
        <title>Proteogenomic Insights into the Physiology of Marine, Sulfate-Reducing, Filamentous Desulfonema limicola and Desulfonema magnum.</title>
        <authorList>
            <person name="Schnaars V."/>
            <person name="Wohlbrand L."/>
            <person name="Scheve S."/>
            <person name="Hinrichs C."/>
            <person name="Reinhardt R."/>
            <person name="Rabus R."/>
        </authorList>
    </citation>
    <scope>NUCLEOTIDE SEQUENCE</scope>
    <source>
        <strain evidence="1">4be13</strain>
    </source>
</reference>
<gene>
    <name evidence="1" type="ORF">dnm_072380</name>
</gene>
<sequence>MRDEEAQSSYVFTLCELRKMTRDYTEKQFYVSKEKFLED</sequence>
<accession>A0A975BTJ2</accession>
<proteinExistence type="predicted"/>
<dbReference type="EMBL" id="CP061800">
    <property type="protein sequence ID" value="QTA91173.1"/>
    <property type="molecule type" value="Genomic_DNA"/>
</dbReference>
<evidence type="ECO:0000313" key="2">
    <source>
        <dbReference type="Proteomes" id="UP000663722"/>
    </source>
</evidence>
<protein>
    <submittedName>
        <fullName evidence="1">Uncharacterized protein</fullName>
    </submittedName>
</protein>
<evidence type="ECO:0000313" key="1">
    <source>
        <dbReference type="EMBL" id="QTA91173.1"/>
    </source>
</evidence>